<keyword evidence="1" id="KW-1133">Transmembrane helix</keyword>
<gene>
    <name evidence="2" type="ORF">C8034_v011115</name>
</gene>
<evidence type="ECO:0000313" key="2">
    <source>
        <dbReference type="EMBL" id="TDZ27276.1"/>
    </source>
</evidence>
<keyword evidence="3" id="KW-1185">Reference proteome</keyword>
<keyword evidence="1" id="KW-0472">Membrane</keyword>
<dbReference type="Proteomes" id="UP000295604">
    <property type="component" value="Unassembled WGS sequence"/>
</dbReference>
<protein>
    <submittedName>
        <fullName evidence="2">Uncharacterized protein</fullName>
    </submittedName>
</protein>
<proteinExistence type="predicted"/>
<dbReference type="EMBL" id="QAPF01007751">
    <property type="protein sequence ID" value="TDZ27276.1"/>
    <property type="molecule type" value="Genomic_DNA"/>
</dbReference>
<keyword evidence="1" id="KW-0812">Transmembrane</keyword>
<feature type="transmembrane region" description="Helical" evidence="1">
    <location>
        <begin position="43"/>
        <end position="60"/>
    </location>
</feature>
<comment type="caution">
    <text evidence="2">The sequence shown here is derived from an EMBL/GenBank/DDBJ whole genome shotgun (WGS) entry which is preliminary data.</text>
</comment>
<feature type="non-terminal residue" evidence="2">
    <location>
        <position position="1"/>
    </location>
</feature>
<accession>A0A4R8PSR3</accession>
<organism evidence="2 3">
    <name type="scientific">Colletotrichum sidae</name>
    <dbReference type="NCBI Taxonomy" id="1347389"/>
    <lineage>
        <taxon>Eukaryota</taxon>
        <taxon>Fungi</taxon>
        <taxon>Dikarya</taxon>
        <taxon>Ascomycota</taxon>
        <taxon>Pezizomycotina</taxon>
        <taxon>Sordariomycetes</taxon>
        <taxon>Hypocreomycetidae</taxon>
        <taxon>Glomerellales</taxon>
        <taxon>Glomerellaceae</taxon>
        <taxon>Colletotrichum</taxon>
        <taxon>Colletotrichum orbiculare species complex</taxon>
    </lineage>
</organism>
<name>A0A4R8PSR3_9PEZI</name>
<sequence length="70" mass="8427">TITIFNPYNLNININLIKVINNYKNYNYSYKSLKKLALYKSNFTILSNSFRIVIIIFSFYKNRYNIESTK</sequence>
<reference evidence="2 3" key="1">
    <citation type="submission" date="2018-11" db="EMBL/GenBank/DDBJ databases">
        <title>Genome sequence and assembly of Colletotrichum sidae.</title>
        <authorList>
            <person name="Gan P."/>
            <person name="Shirasu K."/>
        </authorList>
    </citation>
    <scope>NUCLEOTIDE SEQUENCE [LARGE SCALE GENOMIC DNA]</scope>
    <source>
        <strain evidence="2 3">CBS 518.97</strain>
    </source>
</reference>
<evidence type="ECO:0000313" key="3">
    <source>
        <dbReference type="Proteomes" id="UP000295604"/>
    </source>
</evidence>
<evidence type="ECO:0000256" key="1">
    <source>
        <dbReference type="SAM" id="Phobius"/>
    </source>
</evidence>
<dbReference type="AlphaFoldDB" id="A0A4R8PSR3"/>